<dbReference type="Proteomes" id="UP000284706">
    <property type="component" value="Unassembled WGS sequence"/>
</dbReference>
<comment type="caution">
    <text evidence="1">The sequence shown here is derived from an EMBL/GenBank/DDBJ whole genome shotgun (WGS) entry which is preliminary data.</text>
</comment>
<name>A0A409WB49_9AGAR</name>
<protein>
    <submittedName>
        <fullName evidence="1">Uncharacterized protein</fullName>
    </submittedName>
</protein>
<reference evidence="1 2" key="1">
    <citation type="journal article" date="2018" name="Evol. Lett.">
        <title>Horizontal gene cluster transfer increased hallucinogenic mushroom diversity.</title>
        <authorList>
            <person name="Reynolds H.T."/>
            <person name="Vijayakumar V."/>
            <person name="Gluck-Thaler E."/>
            <person name="Korotkin H.B."/>
            <person name="Matheny P.B."/>
            <person name="Slot J.C."/>
        </authorList>
    </citation>
    <scope>NUCLEOTIDE SEQUENCE [LARGE SCALE GENOMIC DNA]</scope>
    <source>
        <strain evidence="1 2">SRW20</strain>
    </source>
</reference>
<proteinExistence type="predicted"/>
<dbReference type="AlphaFoldDB" id="A0A409WB49"/>
<organism evidence="1 2">
    <name type="scientific">Gymnopilus dilepis</name>
    <dbReference type="NCBI Taxonomy" id="231916"/>
    <lineage>
        <taxon>Eukaryota</taxon>
        <taxon>Fungi</taxon>
        <taxon>Dikarya</taxon>
        <taxon>Basidiomycota</taxon>
        <taxon>Agaricomycotina</taxon>
        <taxon>Agaricomycetes</taxon>
        <taxon>Agaricomycetidae</taxon>
        <taxon>Agaricales</taxon>
        <taxon>Agaricineae</taxon>
        <taxon>Hymenogastraceae</taxon>
        <taxon>Gymnopilus</taxon>
    </lineage>
</organism>
<dbReference type="EMBL" id="NHYE01005232">
    <property type="protein sequence ID" value="PPQ75736.1"/>
    <property type="molecule type" value="Genomic_DNA"/>
</dbReference>
<dbReference type="InParanoid" id="A0A409WB49"/>
<sequence length="129" mass="13796">MSSSERVRLTNKIASALSSFLGAWIDALVQIRFVNDITACVAALNLSDTMGHTSGSENIVFGNAPFPTNPTTFADPIEQSSYLSMPTTDDGCLTCSHPSNSVIGDLFSPDYLPVEDNNVKCEPCQMGSE</sequence>
<evidence type="ECO:0000313" key="2">
    <source>
        <dbReference type="Proteomes" id="UP000284706"/>
    </source>
</evidence>
<keyword evidence="2" id="KW-1185">Reference proteome</keyword>
<accession>A0A409WB49</accession>
<evidence type="ECO:0000313" key="1">
    <source>
        <dbReference type="EMBL" id="PPQ75736.1"/>
    </source>
</evidence>
<gene>
    <name evidence="1" type="ORF">CVT26_000975</name>
</gene>